<dbReference type="Pfam" id="PF16123">
    <property type="entry name" value="HAGH_C"/>
    <property type="match status" value="1"/>
</dbReference>
<organism evidence="9 10">
    <name type="scientific">Denitratimonas tolerans</name>
    <dbReference type="NCBI Taxonomy" id="1338420"/>
    <lineage>
        <taxon>Bacteria</taxon>
        <taxon>Pseudomonadati</taxon>
        <taxon>Pseudomonadota</taxon>
        <taxon>Gammaproteobacteria</taxon>
        <taxon>Lysobacterales</taxon>
        <taxon>Lysobacteraceae</taxon>
        <taxon>Denitratimonas</taxon>
    </lineage>
</organism>
<gene>
    <name evidence="7 9" type="primary">gloB</name>
    <name evidence="9" type="ORF">WB794_05095</name>
</gene>
<evidence type="ECO:0000256" key="4">
    <source>
        <dbReference type="ARBA" id="ARBA00022723"/>
    </source>
</evidence>
<dbReference type="RefSeq" id="WP_337334765.1">
    <property type="nucleotide sequence ID" value="NZ_JBBDHC010000005.1"/>
</dbReference>
<dbReference type="PANTHER" id="PTHR43705">
    <property type="entry name" value="HYDROXYACYLGLUTATHIONE HYDROLASE"/>
    <property type="match status" value="1"/>
</dbReference>
<keyword evidence="5 7" id="KW-0378">Hydrolase</keyword>
<dbReference type="GO" id="GO:0004416">
    <property type="term" value="F:hydroxyacylglutathione hydrolase activity"/>
    <property type="evidence" value="ECO:0007669"/>
    <property type="project" value="UniProtKB-UniRule"/>
</dbReference>
<keyword evidence="10" id="KW-1185">Reference proteome</keyword>
<evidence type="ECO:0000256" key="1">
    <source>
        <dbReference type="ARBA" id="ARBA00001623"/>
    </source>
</evidence>
<evidence type="ECO:0000313" key="9">
    <source>
        <dbReference type="EMBL" id="MEJ1249048.1"/>
    </source>
</evidence>
<feature type="binding site" evidence="7">
    <location>
        <position position="111"/>
    </location>
    <ligand>
        <name>Zn(2+)</name>
        <dbReference type="ChEBI" id="CHEBI:29105"/>
        <label>1</label>
    </ligand>
</feature>
<feature type="binding site" evidence="7">
    <location>
        <position position="53"/>
    </location>
    <ligand>
        <name>Zn(2+)</name>
        <dbReference type="ChEBI" id="CHEBI:29105"/>
        <label>1</label>
    </ligand>
</feature>
<dbReference type="EMBL" id="JBBDHC010000005">
    <property type="protein sequence ID" value="MEJ1249048.1"/>
    <property type="molecule type" value="Genomic_DNA"/>
</dbReference>
<dbReference type="InterPro" id="IPR036866">
    <property type="entry name" value="RibonucZ/Hydroxyglut_hydro"/>
</dbReference>
<dbReference type="GO" id="GO:0046872">
    <property type="term" value="F:metal ion binding"/>
    <property type="evidence" value="ECO:0007669"/>
    <property type="project" value="UniProtKB-KW"/>
</dbReference>
<proteinExistence type="inferred from homology"/>
<dbReference type="NCBIfam" id="TIGR03413">
    <property type="entry name" value="GSH_gloB"/>
    <property type="match status" value="1"/>
</dbReference>
<dbReference type="CDD" id="cd07723">
    <property type="entry name" value="hydroxyacylglutathione_hydrolase_MBL-fold"/>
    <property type="match status" value="1"/>
</dbReference>
<dbReference type="InterPro" id="IPR001279">
    <property type="entry name" value="Metallo-B-lactamas"/>
</dbReference>
<evidence type="ECO:0000256" key="6">
    <source>
        <dbReference type="ARBA" id="ARBA00022833"/>
    </source>
</evidence>
<feature type="binding site" evidence="7">
    <location>
        <position position="166"/>
    </location>
    <ligand>
        <name>Zn(2+)</name>
        <dbReference type="ChEBI" id="CHEBI:29105"/>
        <label>2</label>
    </ligand>
</feature>
<dbReference type="Pfam" id="PF00753">
    <property type="entry name" value="Lactamase_B"/>
    <property type="match status" value="2"/>
</dbReference>
<feature type="binding site" evidence="7">
    <location>
        <position position="128"/>
    </location>
    <ligand>
        <name>Zn(2+)</name>
        <dbReference type="ChEBI" id="CHEBI:29105"/>
        <label>2</label>
    </ligand>
</feature>
<dbReference type="Proteomes" id="UP001364472">
    <property type="component" value="Unassembled WGS sequence"/>
</dbReference>
<evidence type="ECO:0000256" key="3">
    <source>
        <dbReference type="ARBA" id="ARBA00006759"/>
    </source>
</evidence>
<accession>A0AAW9R4D3</accession>
<feature type="binding site" evidence="7">
    <location>
        <position position="57"/>
    </location>
    <ligand>
        <name>Zn(2+)</name>
        <dbReference type="ChEBI" id="CHEBI:29105"/>
        <label>2</label>
    </ligand>
</feature>
<dbReference type="InterPro" id="IPR050110">
    <property type="entry name" value="Glyoxalase_II_hydrolase"/>
</dbReference>
<comment type="caution">
    <text evidence="9">The sequence shown here is derived from an EMBL/GenBank/DDBJ whole genome shotgun (WGS) entry which is preliminary data.</text>
</comment>
<evidence type="ECO:0000259" key="8">
    <source>
        <dbReference type="SMART" id="SM00849"/>
    </source>
</evidence>
<dbReference type="PIRSF" id="PIRSF005457">
    <property type="entry name" value="Glx"/>
    <property type="match status" value="1"/>
</dbReference>
<keyword evidence="6 7" id="KW-0862">Zinc</keyword>
<name>A0AAW9R4D3_9GAMM</name>
<dbReference type="HAMAP" id="MF_01374">
    <property type="entry name" value="Glyoxalase_2"/>
    <property type="match status" value="1"/>
</dbReference>
<evidence type="ECO:0000313" key="10">
    <source>
        <dbReference type="Proteomes" id="UP001364472"/>
    </source>
</evidence>
<protein>
    <recommendedName>
        <fullName evidence="7">Hydroxyacylglutathione hydrolase</fullName>
        <ecNumber evidence="7">3.1.2.6</ecNumber>
    </recommendedName>
    <alternativeName>
        <fullName evidence="7">Glyoxalase II</fullName>
        <shortName evidence="7">Glx II</shortName>
    </alternativeName>
</protein>
<dbReference type="SUPFAM" id="SSF56281">
    <property type="entry name" value="Metallo-hydrolase/oxidoreductase"/>
    <property type="match status" value="1"/>
</dbReference>
<dbReference type="SMART" id="SM00849">
    <property type="entry name" value="Lactamase_B"/>
    <property type="match status" value="1"/>
</dbReference>
<dbReference type="PANTHER" id="PTHR43705:SF1">
    <property type="entry name" value="HYDROXYACYLGLUTATHIONE HYDROLASE GLOB"/>
    <property type="match status" value="1"/>
</dbReference>
<sequence length="256" mass="26940">MPLPTALPALADNYIWALAGTNGRAVIVDPGEAAPVLEAMEQGLRPCTILVTHHHRDHTGAVDALAERCGAIVYAPDDPRIVGDCVRVGEGDVVNVAQADLSFSVMAVPGHTRSHIAFAGEGLVFTGDTLFSLGCGRLFEGTPAQMFDSLERIAALPPETRVCCGHEYTLGNAAFALTVDPGNLALVRRAAQAREARALGNPTVPISIGSEQGTNPFLRCREPRLAARVAEHGGCDAADPVAVFAALRRWKDGFAA</sequence>
<feature type="domain" description="Metallo-beta-lactamase" evidence="8">
    <location>
        <begin position="12"/>
        <end position="166"/>
    </location>
</feature>
<dbReference type="InterPro" id="IPR017782">
    <property type="entry name" value="Hydroxyacylglutathione_Hdrlase"/>
</dbReference>
<comment type="cofactor">
    <cofactor evidence="7">
        <name>Zn(2+)</name>
        <dbReference type="ChEBI" id="CHEBI:29105"/>
    </cofactor>
    <text evidence="7">Binds 2 Zn(2+) ions per subunit.</text>
</comment>
<dbReference type="InterPro" id="IPR035680">
    <property type="entry name" value="Clx_II_MBL"/>
</dbReference>
<feature type="binding site" evidence="7">
    <location>
        <position position="128"/>
    </location>
    <ligand>
        <name>Zn(2+)</name>
        <dbReference type="ChEBI" id="CHEBI:29105"/>
        <label>1</label>
    </ligand>
</feature>
<comment type="function">
    <text evidence="7">Thiolesterase that catalyzes the hydrolysis of S-D-lactoyl-glutathione to form glutathione and D-lactic acid.</text>
</comment>
<dbReference type="InterPro" id="IPR032282">
    <property type="entry name" value="HAGH_C"/>
</dbReference>
<comment type="subunit">
    <text evidence="7">Monomer.</text>
</comment>
<dbReference type="GO" id="GO:0019243">
    <property type="term" value="P:methylglyoxal catabolic process to D-lactate via S-lactoyl-glutathione"/>
    <property type="evidence" value="ECO:0007669"/>
    <property type="project" value="UniProtKB-UniRule"/>
</dbReference>
<evidence type="ECO:0000256" key="5">
    <source>
        <dbReference type="ARBA" id="ARBA00022801"/>
    </source>
</evidence>
<evidence type="ECO:0000256" key="2">
    <source>
        <dbReference type="ARBA" id="ARBA00004963"/>
    </source>
</evidence>
<dbReference type="Gene3D" id="3.60.15.10">
    <property type="entry name" value="Ribonuclease Z/Hydroxyacylglutathione hydrolase-like"/>
    <property type="match status" value="1"/>
</dbReference>
<dbReference type="AlphaFoldDB" id="A0AAW9R4D3"/>
<feature type="binding site" evidence="7">
    <location>
        <position position="55"/>
    </location>
    <ligand>
        <name>Zn(2+)</name>
        <dbReference type="ChEBI" id="CHEBI:29105"/>
        <label>1</label>
    </ligand>
</feature>
<keyword evidence="4 7" id="KW-0479">Metal-binding</keyword>
<reference evidence="9 10" key="1">
    <citation type="journal article" date="2016" name="Antonie Van Leeuwenhoek">
        <title>Denitratimonas tolerans gen. nov., sp. nov., a denitrifying bacterium isolated from a bioreactor for tannery wastewater treatment.</title>
        <authorList>
            <person name="Han S.I."/>
            <person name="Kim J.O."/>
            <person name="Lee Y.R."/>
            <person name="Ekpeghere K.I."/>
            <person name="Koh S.C."/>
            <person name="Whang K.S."/>
        </authorList>
    </citation>
    <scope>NUCLEOTIDE SEQUENCE [LARGE SCALE GENOMIC DNA]</scope>
    <source>
        <strain evidence="9 10">KACC 17565</strain>
    </source>
</reference>
<comment type="catalytic activity">
    <reaction evidence="1 7">
        <text>an S-(2-hydroxyacyl)glutathione + H2O = a 2-hydroxy carboxylate + glutathione + H(+)</text>
        <dbReference type="Rhea" id="RHEA:21864"/>
        <dbReference type="ChEBI" id="CHEBI:15377"/>
        <dbReference type="ChEBI" id="CHEBI:15378"/>
        <dbReference type="ChEBI" id="CHEBI:57925"/>
        <dbReference type="ChEBI" id="CHEBI:58896"/>
        <dbReference type="ChEBI" id="CHEBI:71261"/>
        <dbReference type="EC" id="3.1.2.6"/>
    </reaction>
</comment>
<feature type="binding site" evidence="7">
    <location>
        <position position="58"/>
    </location>
    <ligand>
        <name>Zn(2+)</name>
        <dbReference type="ChEBI" id="CHEBI:29105"/>
        <label>2</label>
    </ligand>
</feature>
<dbReference type="EC" id="3.1.2.6" evidence="7"/>
<evidence type="ECO:0000256" key="7">
    <source>
        <dbReference type="HAMAP-Rule" id="MF_01374"/>
    </source>
</evidence>
<comment type="pathway">
    <text evidence="2 7">Secondary metabolite metabolism; methylglyoxal degradation; (R)-lactate from methylglyoxal: step 2/2.</text>
</comment>
<comment type="similarity">
    <text evidence="3 7">Belongs to the metallo-beta-lactamase superfamily. Glyoxalase II family.</text>
</comment>